<comment type="caution">
    <text evidence="2">The sequence shown here is derived from an EMBL/GenBank/DDBJ whole genome shotgun (WGS) entry which is preliminary data.</text>
</comment>
<evidence type="ECO:0000256" key="1">
    <source>
        <dbReference type="SAM" id="Phobius"/>
    </source>
</evidence>
<proteinExistence type="predicted"/>
<organism evidence="2 3">
    <name type="scientific">Sporosarcina globispora</name>
    <name type="common">Bacillus globisporus</name>
    <dbReference type="NCBI Taxonomy" id="1459"/>
    <lineage>
        <taxon>Bacteria</taxon>
        <taxon>Bacillati</taxon>
        <taxon>Bacillota</taxon>
        <taxon>Bacilli</taxon>
        <taxon>Bacillales</taxon>
        <taxon>Caryophanaceae</taxon>
        <taxon>Sporosarcina</taxon>
    </lineage>
</organism>
<keyword evidence="3" id="KW-1185">Reference proteome</keyword>
<gene>
    <name evidence="2" type="ORF">AF332_23130</name>
</gene>
<reference evidence="3" key="1">
    <citation type="submission" date="2015-07" db="EMBL/GenBank/DDBJ databases">
        <title>Fjat-10036 dsm4.</title>
        <authorList>
            <person name="Liu B."/>
            <person name="Wang J."/>
            <person name="Zhu Y."/>
            <person name="Liu G."/>
            <person name="Chen Q."/>
            <person name="Chen Z."/>
            <person name="Lan J."/>
            <person name="Che J."/>
            <person name="Ge C."/>
            <person name="Shi H."/>
            <person name="Pan Z."/>
            <person name="Liu X."/>
        </authorList>
    </citation>
    <scope>NUCLEOTIDE SEQUENCE [LARGE SCALE GENOMIC DNA]</scope>
    <source>
        <strain evidence="3">DSM 4</strain>
    </source>
</reference>
<keyword evidence="1" id="KW-0472">Membrane</keyword>
<dbReference type="EMBL" id="LGUF01000007">
    <property type="protein sequence ID" value="KON89421.1"/>
    <property type="molecule type" value="Genomic_DNA"/>
</dbReference>
<dbReference type="AlphaFoldDB" id="A0A0M0GJ02"/>
<keyword evidence="1" id="KW-0812">Transmembrane</keyword>
<name>A0A0M0GJ02_SPOGL</name>
<protein>
    <submittedName>
        <fullName evidence="2">Uncharacterized protein</fullName>
    </submittedName>
</protein>
<feature type="transmembrane region" description="Helical" evidence="1">
    <location>
        <begin position="6"/>
        <end position="29"/>
    </location>
</feature>
<dbReference type="OrthoDB" id="2888596at2"/>
<evidence type="ECO:0000313" key="3">
    <source>
        <dbReference type="Proteomes" id="UP000037109"/>
    </source>
</evidence>
<dbReference type="RefSeq" id="WP_053436787.1">
    <property type="nucleotide sequence ID" value="NZ_LGUF01000007.1"/>
</dbReference>
<sequence length="62" mass="6559">MGGYITDLTIVALLIIGFTALLGVLTNGIGEKLFGGKNKSEFVDQSARVQTGWKSVGGMKKQ</sequence>
<accession>A0A0M0GJ02</accession>
<keyword evidence="1" id="KW-1133">Transmembrane helix</keyword>
<dbReference type="Proteomes" id="UP000037109">
    <property type="component" value="Unassembled WGS sequence"/>
</dbReference>
<evidence type="ECO:0000313" key="2">
    <source>
        <dbReference type="EMBL" id="KON89421.1"/>
    </source>
</evidence>
<dbReference type="PATRIC" id="fig|1459.3.peg.5102"/>